<keyword evidence="3" id="KW-1185">Reference proteome</keyword>
<feature type="domain" description="RNase H type-1" evidence="1">
    <location>
        <begin position="11"/>
        <end position="138"/>
    </location>
</feature>
<dbReference type="Proteomes" id="UP000826656">
    <property type="component" value="Unassembled WGS sequence"/>
</dbReference>
<accession>A0ABQ7V3H0</accession>
<gene>
    <name evidence="2" type="ORF">KY290_022104</name>
</gene>
<sequence length="208" mass="23022">MIKTLIRWIPLIQGYKLNTDGSSIGNPGKSGTGGIIRDTKGEWIVGFVGNLHLANNIRAELTALIQGLKLALSRGLMPLEINTDCKELMNIIINDHPSYSNMLLDCRDLLRRLGSPQIHHSFRETNRVADALAREGSKTVQDNSFLCLDVPPLFVLDALEADKEGTFFVRLQKPILAPNVCNSYNSAEYSLTLLSERTALPIPCNDAY</sequence>
<protein>
    <recommendedName>
        <fullName evidence="1">RNase H type-1 domain-containing protein</fullName>
    </recommendedName>
</protein>
<evidence type="ECO:0000313" key="2">
    <source>
        <dbReference type="EMBL" id="KAH0758611.1"/>
    </source>
</evidence>
<comment type="caution">
    <text evidence="2">The sequence shown here is derived from an EMBL/GenBank/DDBJ whole genome shotgun (WGS) entry which is preliminary data.</text>
</comment>
<dbReference type="Pfam" id="PF13456">
    <property type="entry name" value="RVT_3"/>
    <property type="match status" value="1"/>
</dbReference>
<dbReference type="Gene3D" id="3.30.420.10">
    <property type="entry name" value="Ribonuclease H-like superfamily/Ribonuclease H"/>
    <property type="match status" value="1"/>
</dbReference>
<evidence type="ECO:0000259" key="1">
    <source>
        <dbReference type="PROSITE" id="PS50879"/>
    </source>
</evidence>
<name>A0ABQ7V3H0_SOLTU</name>
<dbReference type="EMBL" id="JAIVGD010000015">
    <property type="protein sequence ID" value="KAH0758611.1"/>
    <property type="molecule type" value="Genomic_DNA"/>
</dbReference>
<dbReference type="InterPro" id="IPR002156">
    <property type="entry name" value="RNaseH_domain"/>
</dbReference>
<dbReference type="PROSITE" id="PS50879">
    <property type="entry name" value="RNASE_H_1"/>
    <property type="match status" value="1"/>
</dbReference>
<dbReference type="CDD" id="cd06222">
    <property type="entry name" value="RNase_H_like"/>
    <property type="match status" value="1"/>
</dbReference>
<organism evidence="2 3">
    <name type="scientific">Solanum tuberosum</name>
    <name type="common">Potato</name>
    <dbReference type="NCBI Taxonomy" id="4113"/>
    <lineage>
        <taxon>Eukaryota</taxon>
        <taxon>Viridiplantae</taxon>
        <taxon>Streptophyta</taxon>
        <taxon>Embryophyta</taxon>
        <taxon>Tracheophyta</taxon>
        <taxon>Spermatophyta</taxon>
        <taxon>Magnoliopsida</taxon>
        <taxon>eudicotyledons</taxon>
        <taxon>Gunneridae</taxon>
        <taxon>Pentapetalae</taxon>
        <taxon>asterids</taxon>
        <taxon>lamiids</taxon>
        <taxon>Solanales</taxon>
        <taxon>Solanaceae</taxon>
        <taxon>Solanoideae</taxon>
        <taxon>Solaneae</taxon>
        <taxon>Solanum</taxon>
    </lineage>
</organism>
<dbReference type="PANTHER" id="PTHR47723:SF23">
    <property type="entry name" value="REVERSE TRANSCRIPTASE-LIKE PROTEIN"/>
    <property type="match status" value="1"/>
</dbReference>
<dbReference type="InterPro" id="IPR044730">
    <property type="entry name" value="RNase_H-like_dom_plant"/>
</dbReference>
<dbReference type="SUPFAM" id="SSF53098">
    <property type="entry name" value="Ribonuclease H-like"/>
    <property type="match status" value="1"/>
</dbReference>
<dbReference type="PANTHER" id="PTHR47723">
    <property type="entry name" value="OS05G0353850 PROTEIN"/>
    <property type="match status" value="1"/>
</dbReference>
<dbReference type="InterPro" id="IPR053151">
    <property type="entry name" value="RNase_H-like"/>
</dbReference>
<dbReference type="InterPro" id="IPR012337">
    <property type="entry name" value="RNaseH-like_sf"/>
</dbReference>
<reference evidence="2 3" key="1">
    <citation type="journal article" date="2021" name="bioRxiv">
        <title>Chromosome-scale and haplotype-resolved genome assembly of a tetraploid potato cultivar.</title>
        <authorList>
            <person name="Sun H."/>
            <person name="Jiao W.-B."/>
            <person name="Krause K."/>
            <person name="Campoy J.A."/>
            <person name="Goel M."/>
            <person name="Folz-Donahue K."/>
            <person name="Kukat C."/>
            <person name="Huettel B."/>
            <person name="Schneeberger K."/>
        </authorList>
    </citation>
    <scope>NUCLEOTIDE SEQUENCE [LARGE SCALE GENOMIC DNA]</scope>
    <source>
        <strain evidence="2">SolTubOtavaFocal</strain>
        <tissue evidence="2">Leaves</tissue>
    </source>
</reference>
<dbReference type="InterPro" id="IPR036397">
    <property type="entry name" value="RNaseH_sf"/>
</dbReference>
<evidence type="ECO:0000313" key="3">
    <source>
        <dbReference type="Proteomes" id="UP000826656"/>
    </source>
</evidence>
<proteinExistence type="predicted"/>